<dbReference type="AlphaFoldDB" id="H5TI13"/>
<evidence type="ECO:0000313" key="4">
    <source>
        <dbReference type="EMBL" id="GAB33121.1"/>
    </source>
</evidence>
<name>H5TI13_GORO1</name>
<protein>
    <submittedName>
        <fullName evidence="4">Uncharacterized protein</fullName>
    </submittedName>
</protein>
<reference evidence="4" key="1">
    <citation type="submission" date="2012-02" db="EMBL/GenBank/DDBJ databases">
        <title>Whole genome shotgun sequence of Gordonia otitidis NBRC 100426.</title>
        <authorList>
            <person name="Yoshida I."/>
            <person name="Hosoyama A."/>
            <person name="Tsuchikane K."/>
            <person name="Katsumata H."/>
            <person name="Yamazaki S."/>
            <person name="Fujita N."/>
        </authorList>
    </citation>
    <scope>NUCLEOTIDE SEQUENCE [LARGE SCALE GENOMIC DNA]</scope>
    <source>
        <strain evidence="4">NBRC 100426</strain>
    </source>
</reference>
<dbReference type="Pfam" id="PF18731">
    <property type="entry name" value="HEPN_Swt1"/>
    <property type="match status" value="1"/>
</dbReference>
<evidence type="ECO:0000256" key="1">
    <source>
        <dbReference type="SAM" id="MobiDB-lite"/>
    </source>
</evidence>
<dbReference type="OrthoDB" id="9757917at2"/>
<proteinExistence type="predicted"/>
<keyword evidence="5" id="KW-1185">Reference proteome</keyword>
<dbReference type="RefSeq" id="WP_007237380.1">
    <property type="nucleotide sequence ID" value="NZ_BAFB01000043.1"/>
</dbReference>
<dbReference type="Proteomes" id="UP000005038">
    <property type="component" value="Unassembled WGS sequence"/>
</dbReference>
<feature type="domain" description="DUF3320" evidence="2">
    <location>
        <begin position="220"/>
        <end position="261"/>
    </location>
</feature>
<evidence type="ECO:0000259" key="3">
    <source>
        <dbReference type="Pfam" id="PF18731"/>
    </source>
</evidence>
<comment type="caution">
    <text evidence="4">The sequence shown here is derived from an EMBL/GenBank/DDBJ whole genome shotgun (WGS) entry which is preliminary data.</text>
</comment>
<dbReference type="InterPro" id="IPR021754">
    <property type="entry name" value="DUF3320"/>
</dbReference>
<feature type="compositionally biased region" description="Basic and acidic residues" evidence="1">
    <location>
        <begin position="177"/>
        <end position="190"/>
    </location>
</feature>
<feature type="region of interest" description="Disordered" evidence="1">
    <location>
        <begin position="153"/>
        <end position="199"/>
    </location>
</feature>
<sequence>MTFDARYSVDQSLHHLAQRLDPIIGTKLAPSLSGLPWPTVLSELDKMKGKPPKSYSAADLQSQLRMITERLGKLGFPFDDYTRVVTTLGNELRIVRNRWAHHDDLTTLDAWRANDFAVRLLEHFGDDQGAADARKLRDEAFDALVEAKVVAEHVAPTPPQQHTEAPEPDAEAEPDSDVVRPDPAVLKRSDSASTPTIGSGRSEFEPWTVVVVGDVDVLDALPKKVAKEQVRAVATEIAEFEGPIHINRLAQLTAASFGVRRLWPAREKKLIYQIKQTGLVIDGEKCVWPTDLDPATWAEFRPNDSTVDRPFTEISPAEVANAMRLLRADNPKISDADLDAATLRTFGRKRKTKQFTAHLDHARKLV</sequence>
<dbReference type="Pfam" id="PF11784">
    <property type="entry name" value="DUF3320"/>
    <property type="match status" value="1"/>
</dbReference>
<gene>
    <name evidence="4" type="ORF">GOOTI_043_00020</name>
</gene>
<accession>H5TI13</accession>
<feature type="domain" description="Swt1-like HEPN" evidence="3">
    <location>
        <begin position="12"/>
        <end position="123"/>
    </location>
</feature>
<organism evidence="4 5">
    <name type="scientific">Gordonia otitidis (strain DSM 44809 / CCUG 52243 / JCM 12355 / NBRC 100426 / IFM 10032)</name>
    <dbReference type="NCBI Taxonomy" id="1108044"/>
    <lineage>
        <taxon>Bacteria</taxon>
        <taxon>Bacillati</taxon>
        <taxon>Actinomycetota</taxon>
        <taxon>Actinomycetes</taxon>
        <taxon>Mycobacteriales</taxon>
        <taxon>Gordoniaceae</taxon>
        <taxon>Gordonia</taxon>
    </lineage>
</organism>
<evidence type="ECO:0000259" key="2">
    <source>
        <dbReference type="Pfam" id="PF11784"/>
    </source>
</evidence>
<dbReference type="InterPro" id="IPR041650">
    <property type="entry name" value="HEPN_Swt1"/>
</dbReference>
<dbReference type="STRING" id="1108044.GOOTI_043_00020"/>
<evidence type="ECO:0000313" key="5">
    <source>
        <dbReference type="Proteomes" id="UP000005038"/>
    </source>
</evidence>
<dbReference type="EMBL" id="BAFB01000043">
    <property type="protein sequence ID" value="GAB33121.1"/>
    <property type="molecule type" value="Genomic_DNA"/>
</dbReference>
<feature type="compositionally biased region" description="Acidic residues" evidence="1">
    <location>
        <begin position="166"/>
        <end position="176"/>
    </location>
</feature>